<dbReference type="Gene3D" id="1.10.287.130">
    <property type="match status" value="1"/>
</dbReference>
<proteinExistence type="predicted"/>
<evidence type="ECO:0000256" key="16">
    <source>
        <dbReference type="ARBA" id="ARBA00068150"/>
    </source>
</evidence>
<feature type="transmembrane region" description="Helical" evidence="20">
    <location>
        <begin position="283"/>
        <end position="304"/>
    </location>
</feature>
<evidence type="ECO:0000313" key="26">
    <source>
        <dbReference type="EMBL" id="QDQ25137.1"/>
    </source>
</evidence>
<dbReference type="InterPro" id="IPR000014">
    <property type="entry name" value="PAS"/>
</dbReference>
<dbReference type="SMART" id="SM00387">
    <property type="entry name" value="HATPase_c"/>
    <property type="match status" value="1"/>
</dbReference>
<evidence type="ECO:0000256" key="19">
    <source>
        <dbReference type="PROSITE-ProRule" id="PRU00169"/>
    </source>
</evidence>
<evidence type="ECO:0000256" key="11">
    <source>
        <dbReference type="ARBA" id="ARBA00022989"/>
    </source>
</evidence>
<evidence type="ECO:0000256" key="12">
    <source>
        <dbReference type="ARBA" id="ARBA00023012"/>
    </source>
</evidence>
<dbReference type="EMBL" id="CP041730">
    <property type="protein sequence ID" value="QDQ25137.1"/>
    <property type="molecule type" value="Genomic_DNA"/>
</dbReference>
<keyword evidence="13 20" id="KW-0472">Membrane</keyword>
<dbReference type="CDD" id="cd00130">
    <property type="entry name" value="PAS"/>
    <property type="match status" value="1"/>
</dbReference>
<feature type="transmembrane region" description="Helical" evidence="20">
    <location>
        <begin position="252"/>
        <end position="271"/>
    </location>
</feature>
<dbReference type="FunFam" id="1.10.287.130:FF:000002">
    <property type="entry name" value="Two-component osmosensing histidine kinase"/>
    <property type="match status" value="1"/>
</dbReference>
<evidence type="ECO:0000256" key="2">
    <source>
        <dbReference type="ARBA" id="ARBA00004651"/>
    </source>
</evidence>
<dbReference type="InterPro" id="IPR001610">
    <property type="entry name" value="PAC"/>
</dbReference>
<dbReference type="InterPro" id="IPR008207">
    <property type="entry name" value="Sig_transdc_His_kin_Hpt_dom"/>
</dbReference>
<dbReference type="InterPro" id="IPR013655">
    <property type="entry name" value="PAS_fold_3"/>
</dbReference>
<name>A0A516SAG6_9NEIS</name>
<dbReference type="OrthoDB" id="9786919at2"/>
<feature type="modified residue" description="4-aspartylphosphate" evidence="19">
    <location>
        <position position="1025"/>
    </location>
</feature>
<evidence type="ECO:0000256" key="13">
    <source>
        <dbReference type="ARBA" id="ARBA00023136"/>
    </source>
</evidence>
<evidence type="ECO:0000256" key="14">
    <source>
        <dbReference type="ARBA" id="ARBA00058004"/>
    </source>
</evidence>
<evidence type="ECO:0000313" key="27">
    <source>
        <dbReference type="Proteomes" id="UP000317550"/>
    </source>
</evidence>
<dbReference type="PANTHER" id="PTHR45339">
    <property type="entry name" value="HYBRID SIGNAL TRANSDUCTION HISTIDINE KINASE J"/>
    <property type="match status" value="1"/>
</dbReference>
<keyword evidence="6" id="KW-0808">Transferase</keyword>
<evidence type="ECO:0000256" key="4">
    <source>
        <dbReference type="ARBA" id="ARBA00022475"/>
    </source>
</evidence>
<dbReference type="PROSITE" id="PS50112">
    <property type="entry name" value="PAS"/>
    <property type="match status" value="1"/>
</dbReference>
<dbReference type="SMART" id="SM00091">
    <property type="entry name" value="PAS"/>
    <property type="match status" value="2"/>
</dbReference>
<dbReference type="InterPro" id="IPR011006">
    <property type="entry name" value="CheY-like_superfamily"/>
</dbReference>
<dbReference type="InterPro" id="IPR007895">
    <property type="entry name" value="MASE1"/>
</dbReference>
<dbReference type="InterPro" id="IPR036641">
    <property type="entry name" value="HPT_dom_sf"/>
</dbReference>
<dbReference type="GO" id="GO:0000155">
    <property type="term" value="F:phosphorelay sensor kinase activity"/>
    <property type="evidence" value="ECO:0007669"/>
    <property type="project" value="InterPro"/>
</dbReference>
<protein>
    <recommendedName>
        <fullName evidence="16">Sensory/regulatory protein RpfC</fullName>
        <ecNumber evidence="3">2.7.13.3</ecNumber>
    </recommendedName>
    <alternativeName>
        <fullName evidence="17">Virulence sensor protein BvgS</fullName>
    </alternativeName>
</protein>
<evidence type="ECO:0000256" key="1">
    <source>
        <dbReference type="ARBA" id="ARBA00000085"/>
    </source>
</evidence>
<dbReference type="PROSITE" id="PS50110">
    <property type="entry name" value="RESPONSE_REGULATORY"/>
    <property type="match status" value="2"/>
</dbReference>
<evidence type="ECO:0000256" key="17">
    <source>
        <dbReference type="ARBA" id="ARBA00070152"/>
    </source>
</evidence>
<comment type="subcellular location">
    <subcellularLocation>
        <location evidence="2">Cell membrane</location>
        <topology evidence="2">Multi-pass membrane protein</topology>
    </subcellularLocation>
</comment>
<comment type="function">
    <text evidence="14">Member of the two-component regulatory system BvgS/BvgA. Phosphorylates BvgA via a four-step phosphorelay in response to environmental signals.</text>
</comment>
<dbReference type="InterPro" id="IPR036097">
    <property type="entry name" value="HisK_dim/P_sf"/>
</dbReference>
<dbReference type="SUPFAM" id="SSF47226">
    <property type="entry name" value="Histidine-containing phosphotransfer domain, HPT domain"/>
    <property type="match status" value="1"/>
</dbReference>
<dbReference type="Proteomes" id="UP000317550">
    <property type="component" value="Chromosome"/>
</dbReference>
<dbReference type="InterPro" id="IPR035965">
    <property type="entry name" value="PAS-like_dom_sf"/>
</dbReference>
<evidence type="ECO:0000259" key="23">
    <source>
        <dbReference type="PROSITE" id="PS50112"/>
    </source>
</evidence>
<evidence type="ECO:0000259" key="24">
    <source>
        <dbReference type="PROSITE" id="PS50113"/>
    </source>
</evidence>
<dbReference type="SUPFAM" id="SSF55785">
    <property type="entry name" value="PYP-like sensor domain (PAS domain)"/>
    <property type="match status" value="3"/>
</dbReference>
<keyword evidence="11 20" id="KW-1133">Transmembrane helix</keyword>
<feature type="domain" description="PAS" evidence="23">
    <location>
        <begin position="319"/>
        <end position="403"/>
    </location>
</feature>
<dbReference type="SMART" id="SM00388">
    <property type="entry name" value="HisKA"/>
    <property type="match status" value="1"/>
</dbReference>
<dbReference type="SMART" id="SM00448">
    <property type="entry name" value="REC"/>
    <property type="match status" value="2"/>
</dbReference>
<dbReference type="Pfam" id="PF08447">
    <property type="entry name" value="PAS_3"/>
    <property type="match status" value="1"/>
</dbReference>
<dbReference type="SUPFAM" id="SSF47384">
    <property type="entry name" value="Homodimeric domain of signal transducing histidine kinase"/>
    <property type="match status" value="1"/>
</dbReference>
<evidence type="ECO:0000256" key="20">
    <source>
        <dbReference type="SAM" id="Phobius"/>
    </source>
</evidence>
<dbReference type="Pfam" id="PF01627">
    <property type="entry name" value="Hpt"/>
    <property type="match status" value="1"/>
</dbReference>
<evidence type="ECO:0000256" key="15">
    <source>
        <dbReference type="ARBA" id="ARBA00064003"/>
    </source>
</evidence>
<dbReference type="CDD" id="cd17546">
    <property type="entry name" value="REC_hyHK_CKI1_RcsC-like"/>
    <property type="match status" value="2"/>
</dbReference>
<dbReference type="InterPro" id="IPR001789">
    <property type="entry name" value="Sig_transdc_resp-reg_receiver"/>
</dbReference>
<feature type="transmembrane region" description="Helical" evidence="20">
    <location>
        <begin position="152"/>
        <end position="174"/>
    </location>
</feature>
<keyword evidence="7 20" id="KW-0812">Transmembrane</keyword>
<reference evidence="27" key="1">
    <citation type="submission" date="2019-07" db="EMBL/GenBank/DDBJ databases">
        <title>Chitinimonas sp. nov., isolated from Ny-Alesund, arctica soil.</title>
        <authorList>
            <person name="Xu Q."/>
            <person name="Peng F."/>
        </authorList>
    </citation>
    <scope>NUCLEOTIDE SEQUENCE [LARGE SCALE GENOMIC DNA]</scope>
    <source>
        <strain evidence="27">R3-44</strain>
    </source>
</reference>
<dbReference type="SMART" id="SM00073">
    <property type="entry name" value="HPT"/>
    <property type="match status" value="1"/>
</dbReference>
<dbReference type="Pfam" id="PF00512">
    <property type="entry name" value="HisKA"/>
    <property type="match status" value="1"/>
</dbReference>
<evidence type="ECO:0000256" key="8">
    <source>
        <dbReference type="ARBA" id="ARBA00022741"/>
    </source>
</evidence>
<dbReference type="PROSITE" id="PS50113">
    <property type="entry name" value="PAC"/>
    <property type="match status" value="1"/>
</dbReference>
<dbReference type="PROSITE" id="PS50894">
    <property type="entry name" value="HPT"/>
    <property type="match status" value="1"/>
</dbReference>
<comment type="subunit">
    <text evidence="15">At low DSF concentrations, interacts with RpfF.</text>
</comment>
<accession>A0A516SAG6</accession>
<feature type="domain" description="Response regulatory" evidence="22">
    <location>
        <begin position="1116"/>
        <end position="1235"/>
    </location>
</feature>
<dbReference type="PROSITE" id="PS50109">
    <property type="entry name" value="HIS_KIN"/>
    <property type="match status" value="1"/>
</dbReference>
<evidence type="ECO:0000256" key="18">
    <source>
        <dbReference type="PROSITE-ProRule" id="PRU00110"/>
    </source>
</evidence>
<evidence type="ECO:0000259" key="21">
    <source>
        <dbReference type="PROSITE" id="PS50109"/>
    </source>
</evidence>
<dbReference type="Gene3D" id="3.30.450.20">
    <property type="entry name" value="PAS domain"/>
    <property type="match status" value="3"/>
</dbReference>
<dbReference type="Gene3D" id="3.40.50.2300">
    <property type="match status" value="2"/>
</dbReference>
<dbReference type="FunFam" id="3.30.565.10:FF:000010">
    <property type="entry name" value="Sensor histidine kinase RcsC"/>
    <property type="match status" value="1"/>
</dbReference>
<dbReference type="InterPro" id="IPR005467">
    <property type="entry name" value="His_kinase_dom"/>
</dbReference>
<evidence type="ECO:0000259" key="25">
    <source>
        <dbReference type="PROSITE" id="PS50894"/>
    </source>
</evidence>
<dbReference type="SMART" id="SM00086">
    <property type="entry name" value="PAC"/>
    <property type="match status" value="2"/>
</dbReference>
<keyword evidence="5 19" id="KW-0597">Phosphoprotein</keyword>
<dbReference type="NCBIfam" id="TIGR00229">
    <property type="entry name" value="sensory_box"/>
    <property type="match status" value="1"/>
</dbReference>
<dbReference type="InterPro" id="IPR004358">
    <property type="entry name" value="Sig_transdc_His_kin-like_C"/>
</dbReference>
<dbReference type="InterPro" id="IPR000700">
    <property type="entry name" value="PAS-assoc_C"/>
</dbReference>
<dbReference type="Gene3D" id="3.30.565.10">
    <property type="entry name" value="Histidine kinase-like ATPase, C-terminal domain"/>
    <property type="match status" value="1"/>
</dbReference>
<dbReference type="PRINTS" id="PR00344">
    <property type="entry name" value="BCTRLSENSOR"/>
</dbReference>
<keyword evidence="27" id="KW-1185">Reference proteome</keyword>
<dbReference type="InterPro" id="IPR013767">
    <property type="entry name" value="PAS_fold"/>
</dbReference>
<dbReference type="PANTHER" id="PTHR45339:SF1">
    <property type="entry name" value="HYBRID SIGNAL TRANSDUCTION HISTIDINE KINASE J"/>
    <property type="match status" value="1"/>
</dbReference>
<organism evidence="26 27">
    <name type="scientific">Chitinimonas arctica</name>
    <dbReference type="NCBI Taxonomy" id="2594795"/>
    <lineage>
        <taxon>Bacteria</taxon>
        <taxon>Pseudomonadati</taxon>
        <taxon>Pseudomonadota</taxon>
        <taxon>Betaproteobacteria</taxon>
        <taxon>Neisseriales</taxon>
        <taxon>Chitinibacteraceae</taxon>
        <taxon>Chitinimonas</taxon>
    </lineage>
</organism>
<feature type="transmembrane region" description="Helical" evidence="20">
    <location>
        <begin position="116"/>
        <end position="140"/>
    </location>
</feature>
<dbReference type="Pfam" id="PF00072">
    <property type="entry name" value="Response_reg"/>
    <property type="match status" value="2"/>
</dbReference>
<feature type="domain" description="Response regulatory" evidence="22">
    <location>
        <begin position="972"/>
        <end position="1093"/>
    </location>
</feature>
<evidence type="ECO:0000256" key="9">
    <source>
        <dbReference type="ARBA" id="ARBA00022777"/>
    </source>
</evidence>
<feature type="domain" description="HPt" evidence="25">
    <location>
        <begin position="1266"/>
        <end position="1363"/>
    </location>
</feature>
<dbReference type="CDD" id="cd16922">
    <property type="entry name" value="HATPase_EvgS-ArcB-TorS-like"/>
    <property type="match status" value="1"/>
</dbReference>
<feature type="modified residue" description="Phosphohistidine" evidence="18">
    <location>
        <position position="1308"/>
    </location>
</feature>
<dbReference type="InterPro" id="IPR003661">
    <property type="entry name" value="HisK_dim/P_dom"/>
</dbReference>
<feature type="domain" description="Histidine kinase" evidence="21">
    <location>
        <begin position="732"/>
        <end position="953"/>
    </location>
</feature>
<evidence type="ECO:0000259" key="22">
    <source>
        <dbReference type="PROSITE" id="PS50110"/>
    </source>
</evidence>
<keyword evidence="10" id="KW-0067">ATP-binding</keyword>
<feature type="transmembrane region" description="Helical" evidence="20">
    <location>
        <begin position="42"/>
        <end position="66"/>
    </location>
</feature>
<feature type="modified residue" description="4-aspartylphosphate" evidence="19">
    <location>
        <position position="1168"/>
    </location>
</feature>
<comment type="catalytic activity">
    <reaction evidence="1">
        <text>ATP + protein L-histidine = ADP + protein N-phospho-L-histidine.</text>
        <dbReference type="EC" id="2.7.13.3"/>
    </reaction>
</comment>
<keyword evidence="8" id="KW-0547">Nucleotide-binding</keyword>
<dbReference type="Pfam" id="PF05231">
    <property type="entry name" value="MASE1"/>
    <property type="match status" value="1"/>
</dbReference>
<feature type="transmembrane region" description="Helical" evidence="20">
    <location>
        <begin position="205"/>
        <end position="222"/>
    </location>
</feature>
<dbReference type="GO" id="GO:0006355">
    <property type="term" value="P:regulation of DNA-templated transcription"/>
    <property type="evidence" value="ECO:0007669"/>
    <property type="project" value="InterPro"/>
</dbReference>
<feature type="transmembrane region" description="Helical" evidence="20">
    <location>
        <begin position="7"/>
        <end position="30"/>
    </location>
</feature>
<evidence type="ECO:0000256" key="7">
    <source>
        <dbReference type="ARBA" id="ARBA00022692"/>
    </source>
</evidence>
<evidence type="ECO:0000256" key="3">
    <source>
        <dbReference type="ARBA" id="ARBA00012438"/>
    </source>
</evidence>
<dbReference type="InterPro" id="IPR003594">
    <property type="entry name" value="HATPase_dom"/>
</dbReference>
<evidence type="ECO:0000256" key="10">
    <source>
        <dbReference type="ARBA" id="ARBA00022840"/>
    </source>
</evidence>
<sequence length="1454" mass="159495">MPQSVRLYLLRSLVVTGVFWLAAQLGFAFAHQGYLTPVWPPAAVAAAVALLYGPRYLVWIALYVFYDFVAVDFTQTSRYLKGLTEPTAMLLSAIALAHAARHWQLDLSLTRVRDNLLLMGLALFYAAMNAALTTVGYCGFARSVRCVQDGWLVHWAQAGIGDLFGLWICLPALISWGLRLDSASRARLPMPERYRPIPFRFTRQQLVYIVVAACCAALAWWYTRYAALPVQVVGFLALPLLVWGALRFPPLFVHSAILIVGLVTISLQLTAHAQMFGDTPTHLASLFLFLLCLSTLTQLVTAVVQQQRELATSLAHRAEQARTEILLAAAPEAIISIDGQGLISYWNPAAERIFGYARAEAMGRHINSADFLVPAKLIELAKAGLARFHQTGQGPLDQVVEAEARHADGHLVPIELAITGYRQEREWHATVFVRDVSERKRHEAALVAAEVKARDLTDKLPLAVFQLRFVDGKPVVTFANAQWQEFGSAPEAIMANADEAFGLIVERDLAGVHAAMREAVAASRPWEQAFRIRRSDGQLRWIWGEARPSIVAGGEMIWNGYWQDITESQEARAELSAARDQAQDSRRRLIDLSDALPLAIFQLRLEPDGRLHYPFASAKVKDILGIDYADLQSDPAARWRHVLQADRGRAQGIVRRAIAGKQSTDFEHRVMFQGELRWVQVRSVCSPQPDGAWVWNGFWMDVTEARKQAEAIGLAKEEAELATQAKSMFLANMSHEIRTPMNAVIGMAHLALKTPLSPRQRDYVEKIHTAGVSLLGVINDILDFSKIEAGKLDIEAIDFDLDEVLANVAAVTGGRAQDKGLEYLFDIPGDVPRRLNGDPLRLGQVLINLVNNAVKFTEEGEVRLTVSVLKQDPSGVEINFEVKDTGIGMSDEQTAQLFQAFTQADGSTTRKFGGTGLGLSISRRLVEMMGGEINVSSVPGQGSSFRFCTRLGLGSQAGTATRVLPAAFNNMRVLVVDDNAVAREVLVGALDDMPFRVEAVESGAAALAAIRAADADDPFKVVLTDWQMKGIDGIELTRQVKNDPALGAGPMMVLVTAFGREEIRHRAEHAAVDGFLLKPVNRSTLVDTLVTLMGSEVADIGTVSVVPSGRTLDGSRVLVVEDNEVNQQIARELLQGLGLRIDIAENGQEAVQQLLAAGPDRYAMVFMDLQMPIMDGHEATLAIRADRQFDHLPIVAMTAHAMVEEKERCLREGMQDHISKPIEPEALYACARRWIGGEAPKAQADTTDETGLPNIDGLNVHEGIRRVAGNQQLYLKLLGQFGDRFSQSPDRISQWLAHDRASAEREAHSLRGVAANIGATELQTLADQVEQAIRRGDDDGDIRAYLQSLEKSLARFCTQLRHSLAPQPAARVSQVPLAILLPKLSQLLVDNDGDALTLVEQHSGDFHQGLGPSFAAVEQAVAQYDYDAAQVLLGVLSSRAGLSLDAREPSESSS</sequence>
<dbReference type="InterPro" id="IPR036890">
    <property type="entry name" value="HATPase_C_sf"/>
</dbReference>
<dbReference type="SUPFAM" id="SSF52172">
    <property type="entry name" value="CheY-like"/>
    <property type="match status" value="2"/>
</dbReference>
<keyword evidence="4" id="KW-1003">Cell membrane</keyword>
<keyword evidence="12" id="KW-0902">Two-component regulatory system</keyword>
<dbReference type="Gene3D" id="1.20.120.160">
    <property type="entry name" value="HPT domain"/>
    <property type="match status" value="1"/>
</dbReference>
<dbReference type="GO" id="GO:0005886">
    <property type="term" value="C:plasma membrane"/>
    <property type="evidence" value="ECO:0007669"/>
    <property type="project" value="UniProtKB-SubCell"/>
</dbReference>
<dbReference type="Pfam" id="PF00989">
    <property type="entry name" value="PAS"/>
    <property type="match status" value="1"/>
</dbReference>
<dbReference type="Pfam" id="PF02518">
    <property type="entry name" value="HATPase_c"/>
    <property type="match status" value="1"/>
</dbReference>
<dbReference type="EC" id="2.7.13.3" evidence="3"/>
<feature type="domain" description="PAC" evidence="24">
    <location>
        <begin position="526"/>
        <end position="577"/>
    </location>
</feature>
<evidence type="ECO:0000256" key="5">
    <source>
        <dbReference type="ARBA" id="ARBA00022553"/>
    </source>
</evidence>
<dbReference type="RefSeq" id="WP_143856062.1">
    <property type="nucleotide sequence ID" value="NZ_CP041730.1"/>
</dbReference>
<gene>
    <name evidence="26" type="ORF">FNU76_01510</name>
</gene>
<dbReference type="SUPFAM" id="SSF55874">
    <property type="entry name" value="ATPase domain of HSP90 chaperone/DNA topoisomerase II/histidine kinase"/>
    <property type="match status" value="1"/>
</dbReference>
<keyword evidence="9" id="KW-0418">Kinase</keyword>
<dbReference type="KEGG" id="cari:FNU76_01510"/>
<dbReference type="GO" id="GO:0005524">
    <property type="term" value="F:ATP binding"/>
    <property type="evidence" value="ECO:0007669"/>
    <property type="project" value="UniProtKB-KW"/>
</dbReference>
<evidence type="ECO:0000256" key="6">
    <source>
        <dbReference type="ARBA" id="ARBA00022679"/>
    </source>
</evidence>
<dbReference type="CDD" id="cd00082">
    <property type="entry name" value="HisKA"/>
    <property type="match status" value="1"/>
</dbReference>